<evidence type="ECO:0000256" key="3">
    <source>
        <dbReference type="ARBA" id="ARBA00022801"/>
    </source>
</evidence>
<evidence type="ECO:0000256" key="2">
    <source>
        <dbReference type="ARBA" id="ARBA00013064"/>
    </source>
</evidence>
<feature type="domain" description="Tyrosine-protein phosphatase" evidence="5">
    <location>
        <begin position="181"/>
        <end position="332"/>
    </location>
</feature>
<protein>
    <recommendedName>
        <fullName evidence="2">protein-tyrosine-phosphatase</fullName>
        <ecNumber evidence="2">3.1.3.48</ecNumber>
    </recommendedName>
</protein>
<comment type="caution">
    <text evidence="7">The sequence shown here is derived from an EMBL/GenBank/DDBJ whole genome shotgun (WGS) entry which is preliminary data.</text>
</comment>
<dbReference type="Pfam" id="PF14671">
    <property type="entry name" value="DSPn"/>
    <property type="match status" value="1"/>
</dbReference>
<evidence type="ECO:0000313" key="8">
    <source>
        <dbReference type="Proteomes" id="UP001566132"/>
    </source>
</evidence>
<name>A0ABD1EUP6_HYPHA</name>
<dbReference type="InterPro" id="IPR050561">
    <property type="entry name" value="PTP"/>
</dbReference>
<dbReference type="CDD" id="cd14499">
    <property type="entry name" value="CDC14_C"/>
    <property type="match status" value="1"/>
</dbReference>
<dbReference type="SUPFAM" id="SSF52799">
    <property type="entry name" value="(Phosphotyrosine protein) phosphatases II"/>
    <property type="match status" value="2"/>
</dbReference>
<dbReference type="PROSITE" id="PS00383">
    <property type="entry name" value="TYR_PHOSPHATASE_1"/>
    <property type="match status" value="1"/>
</dbReference>
<dbReference type="InterPro" id="IPR000387">
    <property type="entry name" value="Tyr_Pase_dom"/>
</dbReference>
<feature type="domain" description="Tyrosine specific protein phosphatases" evidence="6">
    <location>
        <begin position="254"/>
        <end position="319"/>
    </location>
</feature>
<evidence type="ECO:0000256" key="4">
    <source>
        <dbReference type="ARBA" id="ARBA00022912"/>
    </source>
</evidence>
<dbReference type="PANTHER" id="PTHR23339">
    <property type="entry name" value="TYROSINE SPECIFIC PROTEIN PHOSPHATASE AND DUAL SPECIFICITY PROTEIN PHOSPHATASE"/>
    <property type="match status" value="1"/>
</dbReference>
<dbReference type="Pfam" id="PF22785">
    <property type="entry name" value="Tc-R-P"/>
    <property type="match status" value="1"/>
</dbReference>
<dbReference type="InterPro" id="IPR003595">
    <property type="entry name" value="Tyr_Pase_cat"/>
</dbReference>
<dbReference type="InterPro" id="IPR029260">
    <property type="entry name" value="DSPn"/>
</dbReference>
<dbReference type="AlphaFoldDB" id="A0ABD1EUP6"/>
<dbReference type="CDD" id="cd17657">
    <property type="entry name" value="CDC14_N"/>
    <property type="match status" value="1"/>
</dbReference>
<gene>
    <name evidence="7" type="ORF">ABEB36_006511</name>
</gene>
<dbReference type="EMBL" id="JBDJPC010000005">
    <property type="protein sequence ID" value="KAL1501126.1"/>
    <property type="molecule type" value="Genomic_DNA"/>
</dbReference>
<organism evidence="7 8">
    <name type="scientific">Hypothenemus hampei</name>
    <name type="common">Coffee berry borer</name>
    <dbReference type="NCBI Taxonomy" id="57062"/>
    <lineage>
        <taxon>Eukaryota</taxon>
        <taxon>Metazoa</taxon>
        <taxon>Ecdysozoa</taxon>
        <taxon>Arthropoda</taxon>
        <taxon>Hexapoda</taxon>
        <taxon>Insecta</taxon>
        <taxon>Pterygota</taxon>
        <taxon>Neoptera</taxon>
        <taxon>Endopterygota</taxon>
        <taxon>Coleoptera</taxon>
        <taxon>Polyphaga</taxon>
        <taxon>Cucujiformia</taxon>
        <taxon>Curculionidae</taxon>
        <taxon>Scolytinae</taxon>
        <taxon>Hypothenemus</taxon>
    </lineage>
</organism>
<dbReference type="GO" id="GO:0004725">
    <property type="term" value="F:protein tyrosine phosphatase activity"/>
    <property type="evidence" value="ECO:0007669"/>
    <property type="project" value="UniProtKB-EC"/>
</dbReference>
<sequence length="515" mass="59916">MKPECQEIERLIEIINSTLYFAVLKTTCPKRKLKSNDNYFYFSIDEELTYQNYYCDFGPLSLSCLFKYCIKLNKYLLYARGFKRIVHYTCAHPNKKTNAAYLIGAYCVIYLKMSPRDVYKLLQNVSQLKPFVDASQFVCTFTLKLIDCYNALAKAQTFNFVNLEDFNVSEYDLFNKLEYGNINWLLPRKFLAFIGPADNWTAHPPEFYIKYFLKNDVKTVIRLNNILYDACAFVQVGIQHYDLIFPDGSTPPKDILLKFLYITESAPAAIGVHCKAGLGRTGSLIAAYLIKHYRMTAREAIAWLRICRPGSVIGQQQIWLEKIQNWLWKIGSDYRLQHYGDIDKIPRHKYGIYSKLWSIERGKLIRETNKINQTSFGKWQMNNFMQTQNKRGINLNSEKLLKMNTKLIPGGSSSFKNISKLLTSVHGIQPSASISRNLKDCQMTSHIVSRSEKSIHCNLEVLPKKIVYKKPRKTVEKENNNQKQQIFSQGDKLNEIKLLRHQNGKNHLKKYLIKK</sequence>
<evidence type="ECO:0000259" key="6">
    <source>
        <dbReference type="PROSITE" id="PS50056"/>
    </source>
</evidence>
<dbReference type="Gene3D" id="3.90.190.10">
    <property type="entry name" value="Protein tyrosine phosphatase superfamily"/>
    <property type="match status" value="2"/>
</dbReference>
<dbReference type="SMART" id="SM00404">
    <property type="entry name" value="PTPc_motif"/>
    <property type="match status" value="1"/>
</dbReference>
<evidence type="ECO:0000259" key="5">
    <source>
        <dbReference type="PROSITE" id="PS50054"/>
    </source>
</evidence>
<keyword evidence="8" id="KW-1185">Reference proteome</keyword>
<keyword evidence="4" id="KW-0904">Protein phosphatase</keyword>
<dbReference type="Proteomes" id="UP001566132">
    <property type="component" value="Unassembled WGS sequence"/>
</dbReference>
<dbReference type="InterPro" id="IPR029021">
    <property type="entry name" value="Prot-tyrosine_phosphatase-like"/>
</dbReference>
<comment type="similarity">
    <text evidence="1">Belongs to the protein-tyrosine phosphatase family. Non-receptor class CDC14 subfamily.</text>
</comment>
<dbReference type="PROSITE" id="PS50054">
    <property type="entry name" value="TYR_PHOSPHATASE_DUAL"/>
    <property type="match status" value="1"/>
</dbReference>
<accession>A0ABD1EUP6</accession>
<dbReference type="EC" id="3.1.3.48" evidence="2"/>
<dbReference type="FunFam" id="3.90.190.10:FF:000006">
    <property type="entry name" value="Dual specificity protein phosphatase CDC14B"/>
    <property type="match status" value="1"/>
</dbReference>
<dbReference type="InterPro" id="IPR044506">
    <property type="entry name" value="CDC14_C"/>
</dbReference>
<dbReference type="InterPro" id="IPR016130">
    <property type="entry name" value="Tyr_Pase_AS"/>
</dbReference>
<evidence type="ECO:0000313" key="7">
    <source>
        <dbReference type="EMBL" id="KAL1501126.1"/>
    </source>
</evidence>
<evidence type="ECO:0000256" key="1">
    <source>
        <dbReference type="ARBA" id="ARBA00007315"/>
    </source>
</evidence>
<reference evidence="7 8" key="1">
    <citation type="submission" date="2024-05" db="EMBL/GenBank/DDBJ databases">
        <title>Genetic variation in Jamaican populations of the coffee berry borer (Hypothenemus hampei).</title>
        <authorList>
            <person name="Errbii M."/>
            <person name="Myrie A."/>
        </authorList>
    </citation>
    <scope>NUCLEOTIDE SEQUENCE [LARGE SCALE GENOMIC DNA]</scope>
    <source>
        <strain evidence="7">JA-Hopewell-2020-01-JO</strain>
        <tissue evidence="7">Whole body</tissue>
    </source>
</reference>
<dbReference type="InterPro" id="IPR020422">
    <property type="entry name" value="TYR_PHOSPHATASE_DUAL_dom"/>
</dbReference>
<proteinExistence type="inferred from homology"/>
<dbReference type="PROSITE" id="PS50056">
    <property type="entry name" value="TYR_PHOSPHATASE_2"/>
    <property type="match status" value="1"/>
</dbReference>
<keyword evidence="3" id="KW-0378">Hydrolase</keyword>